<protein>
    <submittedName>
        <fullName evidence="1">Uncharacterized protein</fullName>
    </submittedName>
</protein>
<keyword evidence="2" id="KW-1185">Reference proteome</keyword>
<comment type="caution">
    <text evidence="1">The sequence shown here is derived from an EMBL/GenBank/DDBJ whole genome shotgun (WGS) entry which is preliminary data.</text>
</comment>
<evidence type="ECO:0000313" key="2">
    <source>
        <dbReference type="Proteomes" id="UP001383192"/>
    </source>
</evidence>
<reference evidence="1 2" key="1">
    <citation type="submission" date="2024-01" db="EMBL/GenBank/DDBJ databases">
        <title>A draft genome for a cacao thread blight-causing isolate of Paramarasmius palmivorus.</title>
        <authorList>
            <person name="Baruah I.K."/>
            <person name="Bukari Y."/>
            <person name="Amoako-Attah I."/>
            <person name="Meinhardt L.W."/>
            <person name="Bailey B.A."/>
            <person name="Cohen S.P."/>
        </authorList>
    </citation>
    <scope>NUCLEOTIDE SEQUENCE [LARGE SCALE GENOMIC DNA]</scope>
    <source>
        <strain evidence="1 2">GH-12</strain>
    </source>
</reference>
<name>A0AAW0BD32_9AGAR</name>
<proteinExistence type="predicted"/>
<dbReference type="AlphaFoldDB" id="A0AAW0BD32"/>
<dbReference type="EMBL" id="JAYKXP010000139">
    <property type="protein sequence ID" value="KAK7023445.1"/>
    <property type="molecule type" value="Genomic_DNA"/>
</dbReference>
<evidence type="ECO:0000313" key="1">
    <source>
        <dbReference type="EMBL" id="KAK7023445.1"/>
    </source>
</evidence>
<accession>A0AAW0BD32</accession>
<sequence length="176" mass="19811">MVYHCVMGIKAWSPVEEDSALLHKIYQRQSLSPVTCRWRAITKMYSKFAFAEIVKERIQASILRSITDIAHAAGVRPIKQGFQSNVQADIIWLVTKAVEIDRVLSTEMTSEEFTVFVAPLGEAFDQGRMETVYREDTGWVLCTTDMGLCCRAANGEGTSVYQIVLKPKVVLDQAFI</sequence>
<dbReference type="Proteomes" id="UP001383192">
    <property type="component" value="Unassembled WGS sequence"/>
</dbReference>
<gene>
    <name evidence="1" type="ORF">VNI00_016751</name>
</gene>
<organism evidence="1 2">
    <name type="scientific">Paramarasmius palmivorus</name>
    <dbReference type="NCBI Taxonomy" id="297713"/>
    <lineage>
        <taxon>Eukaryota</taxon>
        <taxon>Fungi</taxon>
        <taxon>Dikarya</taxon>
        <taxon>Basidiomycota</taxon>
        <taxon>Agaricomycotina</taxon>
        <taxon>Agaricomycetes</taxon>
        <taxon>Agaricomycetidae</taxon>
        <taxon>Agaricales</taxon>
        <taxon>Marasmiineae</taxon>
        <taxon>Marasmiaceae</taxon>
        <taxon>Paramarasmius</taxon>
    </lineage>
</organism>